<evidence type="ECO:0000313" key="2">
    <source>
        <dbReference type="EMBL" id="QWG14293.1"/>
    </source>
</evidence>
<dbReference type="PANTHER" id="PTHR37291:SF1">
    <property type="entry name" value="TYPE IV METHYL-DIRECTED RESTRICTION ENZYME ECOKMCRB SUBUNIT"/>
    <property type="match status" value="1"/>
</dbReference>
<dbReference type="InterPro" id="IPR052934">
    <property type="entry name" value="Methyl-DNA_Rec/Restrict_Enz"/>
</dbReference>
<evidence type="ECO:0000313" key="3">
    <source>
        <dbReference type="Proteomes" id="UP000680839"/>
    </source>
</evidence>
<evidence type="ECO:0000259" key="1">
    <source>
        <dbReference type="Pfam" id="PF07728"/>
    </source>
</evidence>
<name>A0A975RP03_9BRAD</name>
<dbReference type="AlphaFoldDB" id="A0A975RP03"/>
<protein>
    <submittedName>
        <fullName evidence="2">AAA family ATPase</fullName>
    </submittedName>
</protein>
<dbReference type="RefSeq" id="WP_215622925.1">
    <property type="nucleotide sequence ID" value="NZ_CP076134.1"/>
</dbReference>
<dbReference type="Gene3D" id="3.40.50.300">
    <property type="entry name" value="P-loop containing nucleotide triphosphate hydrolases"/>
    <property type="match status" value="1"/>
</dbReference>
<reference evidence="2" key="1">
    <citation type="submission" date="2021-06" db="EMBL/GenBank/DDBJ databases">
        <title>Bradyrhizobium sp. S2-20-1 Genome sequencing.</title>
        <authorList>
            <person name="Jin L."/>
        </authorList>
    </citation>
    <scope>NUCLEOTIDE SEQUENCE</scope>
    <source>
        <strain evidence="2">S2-20-1</strain>
    </source>
</reference>
<dbReference type="InterPro" id="IPR011704">
    <property type="entry name" value="ATPase_dyneun-rel_AAA"/>
</dbReference>
<proteinExistence type="predicted"/>
<dbReference type="Proteomes" id="UP000680839">
    <property type="component" value="Chromosome"/>
</dbReference>
<dbReference type="GO" id="GO:0016887">
    <property type="term" value="F:ATP hydrolysis activity"/>
    <property type="evidence" value="ECO:0007669"/>
    <property type="project" value="InterPro"/>
</dbReference>
<accession>A0A975RP03</accession>
<dbReference type="SUPFAM" id="SSF52540">
    <property type="entry name" value="P-loop containing nucleoside triphosphate hydrolases"/>
    <property type="match status" value="1"/>
</dbReference>
<dbReference type="REBASE" id="500393">
    <property type="entry name" value="BspS2201McrBCP"/>
</dbReference>
<dbReference type="InterPro" id="IPR027417">
    <property type="entry name" value="P-loop_NTPase"/>
</dbReference>
<feature type="domain" description="ATPase dynein-related AAA" evidence="1">
    <location>
        <begin position="205"/>
        <end position="292"/>
    </location>
</feature>
<sequence>MAVMKVFAGSPGTGKTWSAARAAVELLRPGTAASDVQRVHEQLVEEGRIVWVTFHPSYSYEDFVEGFRPEETPTGNVVYSIVPGPFLQACRTASAAVSANRFSVGQLLGPGGRYRVTHVEAGGLVLTTVANRRGDAVAGEGDEPAQAFVDFWTLKRFADHNLPVSDLRLPGTQNARRQEVSRLTGVPTTFFPNSSRHAAVYEALQTEGDIIEPTEVVLVIDEINRADLSRVFGELITLLEFDKRQGAAEERRVTLTYSGKPLSVPKTLSVIGTMNTADKSLSTVDLALRRRFEFVLVPPDPLLIPEEYGGTNVRAMFKTMNRRLVALNGDENQIGHADYMSNKLEELRDRENYVADAGGQLSAVAHTLRHKTIPFLVDLFRGDQDLVRFVAGADLFDEEAMDDLSDALQALGRLDAKPIVTTASWWNARHVDWNQSRFAARFPISTTIDPAG</sequence>
<dbReference type="Pfam" id="PF07728">
    <property type="entry name" value="AAA_5"/>
    <property type="match status" value="1"/>
</dbReference>
<dbReference type="GO" id="GO:0005524">
    <property type="term" value="F:ATP binding"/>
    <property type="evidence" value="ECO:0007669"/>
    <property type="project" value="InterPro"/>
</dbReference>
<gene>
    <name evidence="2" type="ORF">KMZ29_06305</name>
</gene>
<dbReference type="PANTHER" id="PTHR37291">
    <property type="entry name" value="5-METHYLCYTOSINE-SPECIFIC RESTRICTION ENZYME B"/>
    <property type="match status" value="1"/>
</dbReference>
<organism evidence="2 3">
    <name type="scientific">Bradyrhizobium sediminis</name>
    <dbReference type="NCBI Taxonomy" id="2840469"/>
    <lineage>
        <taxon>Bacteria</taxon>
        <taxon>Pseudomonadati</taxon>
        <taxon>Pseudomonadota</taxon>
        <taxon>Alphaproteobacteria</taxon>
        <taxon>Hyphomicrobiales</taxon>
        <taxon>Nitrobacteraceae</taxon>
        <taxon>Bradyrhizobium</taxon>
    </lineage>
</organism>
<dbReference type="EMBL" id="CP076134">
    <property type="protein sequence ID" value="QWG14293.1"/>
    <property type="molecule type" value="Genomic_DNA"/>
</dbReference>